<proteinExistence type="predicted"/>
<dbReference type="InterPro" id="IPR036397">
    <property type="entry name" value="RNaseH_sf"/>
</dbReference>
<dbReference type="GO" id="GO:0003676">
    <property type="term" value="F:nucleic acid binding"/>
    <property type="evidence" value="ECO:0007669"/>
    <property type="project" value="InterPro"/>
</dbReference>
<dbReference type="AlphaFoldDB" id="A0AAV4H0I4"/>
<dbReference type="Gene3D" id="3.30.420.10">
    <property type="entry name" value="Ribonuclease H-like superfamily/Ribonuclease H"/>
    <property type="match status" value="1"/>
</dbReference>
<dbReference type="Proteomes" id="UP000762676">
    <property type="component" value="Unassembled WGS sequence"/>
</dbReference>
<gene>
    <name evidence="1" type="ORF">ElyMa_000841800</name>
</gene>
<sequence length="190" mass="22275">MTFPISAPMRAFKKDCFSFIASDKSRNNQRIRANTVRGSFSTSGLPARRPYIIHILTQCHRHQRTLWTQEHAAWDRIQWLSVVSSDESRFCIDHADGRVRVWRRSGERYQANCVRENDRWRGASLMMWGVISYNDRIGPVFFHNRRAINAQTYVQDVLQAHMVPYTVMHRSIVSTRQRKSSHSQIHSTVS</sequence>
<comment type="caution">
    <text evidence="1">The sequence shown here is derived from an EMBL/GenBank/DDBJ whole genome shotgun (WGS) entry which is preliminary data.</text>
</comment>
<reference evidence="1 2" key="1">
    <citation type="journal article" date="2021" name="Elife">
        <title>Chloroplast acquisition without the gene transfer in kleptoplastic sea slugs, Plakobranchus ocellatus.</title>
        <authorList>
            <person name="Maeda T."/>
            <person name="Takahashi S."/>
            <person name="Yoshida T."/>
            <person name="Shimamura S."/>
            <person name="Takaki Y."/>
            <person name="Nagai Y."/>
            <person name="Toyoda A."/>
            <person name="Suzuki Y."/>
            <person name="Arimoto A."/>
            <person name="Ishii H."/>
            <person name="Satoh N."/>
            <person name="Nishiyama T."/>
            <person name="Hasebe M."/>
            <person name="Maruyama T."/>
            <person name="Minagawa J."/>
            <person name="Obokata J."/>
            <person name="Shigenobu S."/>
        </authorList>
    </citation>
    <scope>NUCLEOTIDE SEQUENCE [LARGE SCALE GENOMIC DNA]</scope>
</reference>
<evidence type="ECO:0000313" key="2">
    <source>
        <dbReference type="Proteomes" id="UP000762676"/>
    </source>
</evidence>
<accession>A0AAV4H0I4</accession>
<keyword evidence="2" id="KW-1185">Reference proteome</keyword>
<organism evidence="1 2">
    <name type="scientific">Elysia marginata</name>
    <dbReference type="NCBI Taxonomy" id="1093978"/>
    <lineage>
        <taxon>Eukaryota</taxon>
        <taxon>Metazoa</taxon>
        <taxon>Spiralia</taxon>
        <taxon>Lophotrochozoa</taxon>
        <taxon>Mollusca</taxon>
        <taxon>Gastropoda</taxon>
        <taxon>Heterobranchia</taxon>
        <taxon>Euthyneura</taxon>
        <taxon>Panpulmonata</taxon>
        <taxon>Sacoglossa</taxon>
        <taxon>Placobranchoidea</taxon>
        <taxon>Plakobranchidae</taxon>
        <taxon>Elysia</taxon>
    </lineage>
</organism>
<evidence type="ECO:0000313" key="1">
    <source>
        <dbReference type="EMBL" id="GFR91378.1"/>
    </source>
</evidence>
<protein>
    <submittedName>
        <fullName evidence="1">Transposable element Tcb1 transposase</fullName>
    </submittedName>
</protein>
<name>A0AAV4H0I4_9GAST</name>
<dbReference type="EMBL" id="BMAT01001733">
    <property type="protein sequence ID" value="GFR91378.1"/>
    <property type="molecule type" value="Genomic_DNA"/>
</dbReference>